<protein>
    <recommendedName>
        <fullName evidence="3">2-oxo-4-hydroxy-4-carboxy-5-ureidoimidazoline decarboxylase</fullName>
        <ecNumber evidence="3">4.1.1.97</ecNumber>
    </recommendedName>
</protein>
<feature type="domain" description="Oxo-4-hydroxy-4-carboxy-5-ureidoimidazoline decarboxylase" evidence="7">
    <location>
        <begin position="10"/>
        <end position="162"/>
    </location>
</feature>
<accession>K6X9W6</accession>
<evidence type="ECO:0000313" key="8">
    <source>
        <dbReference type="EMBL" id="GAB95629.1"/>
    </source>
</evidence>
<dbReference type="InterPro" id="IPR017595">
    <property type="entry name" value="OHCU_decarboxylase-2"/>
</dbReference>
<organism evidence="8 9">
    <name type="scientific">Kineosphaera limosa NBRC 100340</name>
    <dbReference type="NCBI Taxonomy" id="1184609"/>
    <lineage>
        <taxon>Bacteria</taxon>
        <taxon>Bacillati</taxon>
        <taxon>Actinomycetota</taxon>
        <taxon>Actinomycetes</taxon>
        <taxon>Micrococcales</taxon>
        <taxon>Dermatophilaceae</taxon>
        <taxon>Kineosphaera</taxon>
    </lineage>
</organism>
<dbReference type="SUPFAM" id="SSF158694">
    <property type="entry name" value="UraD-Like"/>
    <property type="match status" value="1"/>
</dbReference>
<evidence type="ECO:0000256" key="2">
    <source>
        <dbReference type="ARBA" id="ARBA00004754"/>
    </source>
</evidence>
<comment type="pathway">
    <text evidence="2">Purine metabolism; urate degradation; (S)-allantoin from urate: step 3/3.</text>
</comment>
<dbReference type="OrthoDB" id="5243781at2"/>
<dbReference type="InterPro" id="IPR018020">
    <property type="entry name" value="OHCU_decarboxylase"/>
</dbReference>
<dbReference type="STRING" id="1184609.KILIM_024_00390"/>
<evidence type="ECO:0000256" key="4">
    <source>
        <dbReference type="ARBA" id="ARBA00022631"/>
    </source>
</evidence>
<comment type="caution">
    <text evidence="8">The sequence shown here is derived from an EMBL/GenBank/DDBJ whole genome shotgun (WGS) entry which is preliminary data.</text>
</comment>
<evidence type="ECO:0000256" key="3">
    <source>
        <dbReference type="ARBA" id="ARBA00012257"/>
    </source>
</evidence>
<sequence>MTTTTLAQFNAASPQEAAQTLRPCLPIDRWIEEIVSGRPYDDIESVVASAHLAASPLRPDEVDAALAHHPRIGERAAGDSREATLSRSEQSGLSIDEELTAALRAGNAEYEARFDRVFLIRAAGRSTAEILEQLTRRLSNDDETESAEVADQLRQIAILRLQGALSA</sequence>
<dbReference type="NCBIfam" id="TIGR03180">
    <property type="entry name" value="UraD_2"/>
    <property type="match status" value="1"/>
</dbReference>
<dbReference type="eggNOG" id="COG3195">
    <property type="taxonomic scope" value="Bacteria"/>
</dbReference>
<dbReference type="EC" id="4.1.1.97" evidence="3"/>
<dbReference type="NCBIfam" id="NF010372">
    <property type="entry name" value="PRK13798.1"/>
    <property type="match status" value="1"/>
</dbReference>
<dbReference type="PANTHER" id="PTHR43466">
    <property type="entry name" value="2-OXO-4-HYDROXY-4-CARBOXY-5-UREIDOIMIDAZOLINE DECARBOXYLASE-RELATED"/>
    <property type="match status" value="1"/>
</dbReference>
<dbReference type="GO" id="GO:0019628">
    <property type="term" value="P:urate catabolic process"/>
    <property type="evidence" value="ECO:0007669"/>
    <property type="project" value="TreeGrafter"/>
</dbReference>
<dbReference type="InterPro" id="IPR036778">
    <property type="entry name" value="OHCU_decarboxylase_sf"/>
</dbReference>
<evidence type="ECO:0000256" key="5">
    <source>
        <dbReference type="ARBA" id="ARBA00022793"/>
    </source>
</evidence>
<keyword evidence="5" id="KW-0210">Decarboxylase</keyword>
<dbReference type="AlphaFoldDB" id="K6X9W6"/>
<comment type="catalytic activity">
    <reaction evidence="1">
        <text>5-hydroxy-2-oxo-4-ureido-2,5-dihydro-1H-imidazole-5-carboxylate + H(+) = (S)-allantoin + CO2</text>
        <dbReference type="Rhea" id="RHEA:26301"/>
        <dbReference type="ChEBI" id="CHEBI:15378"/>
        <dbReference type="ChEBI" id="CHEBI:15678"/>
        <dbReference type="ChEBI" id="CHEBI:16526"/>
        <dbReference type="ChEBI" id="CHEBI:58639"/>
        <dbReference type="EC" id="4.1.1.97"/>
    </reaction>
</comment>
<keyword evidence="9" id="KW-1185">Reference proteome</keyword>
<dbReference type="Pfam" id="PF09349">
    <property type="entry name" value="OHCU_decarbox"/>
    <property type="match status" value="1"/>
</dbReference>
<evidence type="ECO:0000313" key="9">
    <source>
        <dbReference type="Proteomes" id="UP000008366"/>
    </source>
</evidence>
<evidence type="ECO:0000256" key="1">
    <source>
        <dbReference type="ARBA" id="ARBA00001163"/>
    </source>
</evidence>
<reference evidence="8 9" key="1">
    <citation type="submission" date="2012-08" db="EMBL/GenBank/DDBJ databases">
        <title>Whole genome shotgun sequence of Kineosphaera limosa NBRC 100340.</title>
        <authorList>
            <person name="Yoshida I."/>
            <person name="Isaki S."/>
            <person name="Hosoyama A."/>
            <person name="Tsuchikane K."/>
            <person name="Katsumata H."/>
            <person name="Ando Y."/>
            <person name="Ohji S."/>
            <person name="Hamada M."/>
            <person name="Tamura T."/>
            <person name="Yamazoe A."/>
            <person name="Yamazaki S."/>
            <person name="Fujita N."/>
        </authorList>
    </citation>
    <scope>NUCLEOTIDE SEQUENCE [LARGE SCALE GENOMIC DNA]</scope>
    <source>
        <strain evidence="8 9">NBRC 100340</strain>
    </source>
</reference>
<dbReference type="EMBL" id="BAHD01000024">
    <property type="protein sequence ID" value="GAB95629.1"/>
    <property type="molecule type" value="Genomic_DNA"/>
</dbReference>
<name>K6X9W6_9MICO</name>
<keyword evidence="4" id="KW-0659">Purine metabolism</keyword>
<dbReference type="Proteomes" id="UP000008366">
    <property type="component" value="Unassembled WGS sequence"/>
</dbReference>
<dbReference type="Gene3D" id="1.10.3330.10">
    <property type="entry name" value="Oxo-4-hydroxy-4-carboxy-5-ureidoimidazoline decarboxylase"/>
    <property type="match status" value="1"/>
</dbReference>
<dbReference type="RefSeq" id="WP_006592161.1">
    <property type="nucleotide sequence ID" value="NZ_BAHD01000024.1"/>
</dbReference>
<gene>
    <name evidence="8" type="ORF">KILIM_024_00390</name>
</gene>
<dbReference type="GO" id="GO:0006144">
    <property type="term" value="P:purine nucleobase metabolic process"/>
    <property type="evidence" value="ECO:0007669"/>
    <property type="project" value="UniProtKB-KW"/>
</dbReference>
<dbReference type="GO" id="GO:0051997">
    <property type="term" value="F:2-oxo-4-hydroxy-4-carboxy-5-ureidoimidazoline decarboxylase activity"/>
    <property type="evidence" value="ECO:0007669"/>
    <property type="project" value="UniProtKB-EC"/>
</dbReference>
<evidence type="ECO:0000259" key="7">
    <source>
        <dbReference type="Pfam" id="PF09349"/>
    </source>
</evidence>
<keyword evidence="6" id="KW-0456">Lyase</keyword>
<proteinExistence type="predicted"/>
<dbReference type="PANTHER" id="PTHR43466:SF1">
    <property type="entry name" value="2-OXO-4-HYDROXY-4-CARBOXY-5-UREIDOIMIDAZOLINE DECARBOXYLASE-RELATED"/>
    <property type="match status" value="1"/>
</dbReference>
<evidence type="ECO:0000256" key="6">
    <source>
        <dbReference type="ARBA" id="ARBA00023239"/>
    </source>
</evidence>